<name>A0A4Y7K096_PAPSO</name>
<dbReference type="Gramene" id="RZC65359">
    <property type="protein sequence ID" value="RZC65359"/>
    <property type="gene ID" value="C5167_009049"/>
</dbReference>
<dbReference type="Proteomes" id="UP000316621">
    <property type="component" value="Chromosome 6"/>
</dbReference>
<keyword evidence="3" id="KW-1185">Reference proteome</keyword>
<feature type="region of interest" description="Disordered" evidence="1">
    <location>
        <begin position="77"/>
        <end position="100"/>
    </location>
</feature>
<evidence type="ECO:0000313" key="2">
    <source>
        <dbReference type="EMBL" id="RZC65359.1"/>
    </source>
</evidence>
<evidence type="ECO:0000313" key="3">
    <source>
        <dbReference type="Proteomes" id="UP000316621"/>
    </source>
</evidence>
<organism evidence="2 3">
    <name type="scientific">Papaver somniferum</name>
    <name type="common">Opium poppy</name>
    <dbReference type="NCBI Taxonomy" id="3469"/>
    <lineage>
        <taxon>Eukaryota</taxon>
        <taxon>Viridiplantae</taxon>
        <taxon>Streptophyta</taxon>
        <taxon>Embryophyta</taxon>
        <taxon>Tracheophyta</taxon>
        <taxon>Spermatophyta</taxon>
        <taxon>Magnoliopsida</taxon>
        <taxon>Ranunculales</taxon>
        <taxon>Papaveraceae</taxon>
        <taxon>Papaveroideae</taxon>
        <taxon>Papaver</taxon>
    </lineage>
</organism>
<sequence length="100" mass="11661">MYTGAQVVPSVVFRLKGGTLCDNRRIMNIDVWTLILRRNLPFYILEQILPDLIKYWVFFVTLGFTAQDPCRVPELHHSNNHYGQSQGLLQHKRDGQSRSM</sequence>
<proteinExistence type="predicted"/>
<evidence type="ECO:0000256" key="1">
    <source>
        <dbReference type="SAM" id="MobiDB-lite"/>
    </source>
</evidence>
<reference evidence="2 3" key="1">
    <citation type="journal article" date="2018" name="Science">
        <title>The opium poppy genome and morphinan production.</title>
        <authorList>
            <person name="Guo L."/>
            <person name="Winzer T."/>
            <person name="Yang X."/>
            <person name="Li Y."/>
            <person name="Ning Z."/>
            <person name="He Z."/>
            <person name="Teodor R."/>
            <person name="Lu Y."/>
            <person name="Bowser T.A."/>
            <person name="Graham I.A."/>
            <person name="Ye K."/>
        </authorList>
    </citation>
    <scope>NUCLEOTIDE SEQUENCE [LARGE SCALE GENOMIC DNA]</scope>
    <source>
        <strain evidence="3">cv. HN1</strain>
        <tissue evidence="2">Leaves</tissue>
    </source>
</reference>
<feature type="compositionally biased region" description="Basic and acidic residues" evidence="1">
    <location>
        <begin position="91"/>
        <end position="100"/>
    </location>
</feature>
<dbReference type="EMBL" id="CM010720">
    <property type="protein sequence ID" value="RZC65359.1"/>
    <property type="molecule type" value="Genomic_DNA"/>
</dbReference>
<accession>A0A4Y7K096</accession>
<dbReference type="AlphaFoldDB" id="A0A4Y7K096"/>
<gene>
    <name evidence="2" type="ORF">C5167_009049</name>
</gene>
<protein>
    <submittedName>
        <fullName evidence="2">Uncharacterized protein</fullName>
    </submittedName>
</protein>